<dbReference type="Proteomes" id="UP001163105">
    <property type="component" value="Unassembled WGS sequence"/>
</dbReference>
<name>A0AB34FDU6_9HYPO</name>
<feature type="domain" description="Amidase" evidence="2">
    <location>
        <begin position="30"/>
        <end position="427"/>
    </location>
</feature>
<evidence type="ECO:0000313" key="4">
    <source>
        <dbReference type="Proteomes" id="UP001163105"/>
    </source>
</evidence>
<dbReference type="SUPFAM" id="SSF75304">
    <property type="entry name" value="Amidase signature (AS) enzymes"/>
    <property type="match status" value="1"/>
</dbReference>
<comment type="caution">
    <text evidence="3">The sequence shown here is derived from an EMBL/GenBank/DDBJ whole genome shotgun (WGS) entry which is preliminary data.</text>
</comment>
<dbReference type="InterPro" id="IPR023631">
    <property type="entry name" value="Amidase_dom"/>
</dbReference>
<dbReference type="EMBL" id="JAQHRD010000013">
    <property type="protein sequence ID" value="KAJ6437212.1"/>
    <property type="molecule type" value="Genomic_DNA"/>
</dbReference>
<dbReference type="AlphaFoldDB" id="A0AB34FDU6"/>
<dbReference type="Gene3D" id="3.90.1300.10">
    <property type="entry name" value="Amidase signature (AS) domain"/>
    <property type="match status" value="1"/>
</dbReference>
<dbReference type="PANTHER" id="PTHR42678">
    <property type="entry name" value="AMIDASE"/>
    <property type="match status" value="1"/>
</dbReference>
<accession>A0AB34FDU6</accession>
<keyword evidence="4" id="KW-1185">Reference proteome</keyword>
<sequence>MSSPPFNVLSTNAVDLQRLLVEGKTTSVQVVQQYFAQIDRHEHELNAFISPAPRDKVLRVATALDEERQKGHVRSPLHGIPIVLKDCFITASSLGMSTTAGSLAFVGSTTSKNSAIAQLLIDAGLIILGKTNMTEFAGMKMTMMMPGWSSHGGQTLSPYVRQIEENETILGHSAPGGSSTGSAVAVSAGFSPLAMGTETIGSIITPSSRNGLYALKPTIGVQDASGLYTMTDFYDSPGPMAKCAADVRALTSILLRRDFSSSNMGSWAGLSVGFVDQKLWTLPAELCRPHEGTEEQLAEDYVKVIEALKKHGCSLKYPVDVPDASVLPNVISLAHWDFKHMTVPKFIAAFDNCPVGSVEDIVAFNEANRDRAMPPPYTEQNDLEKAMNSNDDPEHMQKIKDELRKTARQILDRAFEDNGVNLLVGPVDSGFCIHASAAGYPVATLPVGQLRYNGRPFGMVATARRDEEEVLLRFQAAYEAAWNPRPLPDLAR</sequence>
<evidence type="ECO:0000259" key="2">
    <source>
        <dbReference type="Pfam" id="PF01425"/>
    </source>
</evidence>
<organism evidence="3 4">
    <name type="scientific">Purpureocillium lavendulum</name>
    <dbReference type="NCBI Taxonomy" id="1247861"/>
    <lineage>
        <taxon>Eukaryota</taxon>
        <taxon>Fungi</taxon>
        <taxon>Dikarya</taxon>
        <taxon>Ascomycota</taxon>
        <taxon>Pezizomycotina</taxon>
        <taxon>Sordariomycetes</taxon>
        <taxon>Hypocreomycetidae</taxon>
        <taxon>Hypocreales</taxon>
        <taxon>Ophiocordycipitaceae</taxon>
        <taxon>Purpureocillium</taxon>
    </lineage>
</organism>
<proteinExistence type="predicted"/>
<dbReference type="PANTHER" id="PTHR42678:SF34">
    <property type="entry name" value="OS04G0183300 PROTEIN"/>
    <property type="match status" value="1"/>
</dbReference>
<gene>
    <name evidence="3" type="primary">amiE</name>
    <name evidence="3" type="ORF">O9K51_10183</name>
</gene>
<dbReference type="Pfam" id="PF01425">
    <property type="entry name" value="Amidase"/>
    <property type="match status" value="1"/>
</dbReference>
<evidence type="ECO:0000313" key="3">
    <source>
        <dbReference type="EMBL" id="KAJ6437212.1"/>
    </source>
</evidence>
<reference evidence="3" key="1">
    <citation type="submission" date="2023-01" db="EMBL/GenBank/DDBJ databases">
        <title>The growth and conidiation of Purpureocillium lavendulum are regulated by nitrogen source and histone H3K14 acetylation.</title>
        <authorList>
            <person name="Tang P."/>
            <person name="Han J."/>
            <person name="Zhang C."/>
            <person name="Tang P."/>
            <person name="Qi F."/>
            <person name="Zhang K."/>
            <person name="Liang L."/>
        </authorList>
    </citation>
    <scope>NUCLEOTIDE SEQUENCE</scope>
    <source>
        <strain evidence="3">YMF1.00683</strain>
    </source>
</reference>
<evidence type="ECO:0000256" key="1">
    <source>
        <dbReference type="SAM" id="MobiDB-lite"/>
    </source>
</evidence>
<protein>
    <submittedName>
        <fullName evidence="3">Amidase</fullName>
    </submittedName>
</protein>
<feature type="region of interest" description="Disordered" evidence="1">
    <location>
        <begin position="371"/>
        <end position="393"/>
    </location>
</feature>
<dbReference type="InterPro" id="IPR036928">
    <property type="entry name" value="AS_sf"/>
</dbReference>